<evidence type="ECO:0000313" key="3">
    <source>
        <dbReference type="Proteomes" id="UP001164909"/>
    </source>
</evidence>
<dbReference type="Proteomes" id="UP001164909">
    <property type="component" value="Chromosome"/>
</dbReference>
<dbReference type="RefSeq" id="WP_241765496.1">
    <property type="nucleotide sequence ID" value="NZ_CP113865.1"/>
</dbReference>
<accession>A0ABY7BK78</accession>
<dbReference type="Pfam" id="PF16661">
    <property type="entry name" value="Lactamase_B_6"/>
    <property type="match status" value="1"/>
</dbReference>
<dbReference type="CDD" id="cd16295">
    <property type="entry name" value="TTHA0252-CPSF-like_MBL-fold"/>
    <property type="match status" value="1"/>
</dbReference>
<proteinExistence type="predicted"/>
<evidence type="ECO:0000259" key="1">
    <source>
        <dbReference type="SMART" id="SM00849"/>
    </source>
</evidence>
<dbReference type="InterPro" id="IPR050698">
    <property type="entry name" value="MBL"/>
</dbReference>
<dbReference type="PANTHER" id="PTHR11203:SF37">
    <property type="entry name" value="INTEGRATOR COMPLEX SUBUNIT 11"/>
    <property type="match status" value="1"/>
</dbReference>
<evidence type="ECO:0000313" key="2">
    <source>
        <dbReference type="EMBL" id="WAM32900.1"/>
    </source>
</evidence>
<protein>
    <submittedName>
        <fullName evidence="2">MBL fold metallo-hydrolase</fullName>
    </submittedName>
</protein>
<organism evidence="2 3">
    <name type="scientific">Caldicellulosiruptor morganii</name>
    <dbReference type="NCBI Taxonomy" id="1387555"/>
    <lineage>
        <taxon>Bacteria</taxon>
        <taxon>Bacillati</taxon>
        <taxon>Bacillota</taxon>
        <taxon>Bacillota incertae sedis</taxon>
        <taxon>Caldicellulosiruptorales</taxon>
        <taxon>Caldicellulosiruptoraceae</taxon>
        <taxon>Caldicellulosiruptor</taxon>
    </lineage>
</organism>
<sequence length="210" mass="23841">MKVTFLGAAQSVTGSCYYFEFEGKNFLIDCGMFQGGRTEDELNFETFPFNPSDIDFMILSHAHIDHSGRIPKLYKDGFRGTIYATDATADLCGIMLPDSAHIQESEIEWKNKKRKREGKEELKPLYTIEDAYSCLELFKGVKYDQVVEINNNLRFVLKDAGHMLGSAIVELYLNEDGKEYKLVFSGDLGNRNVPILKDPSTIDGCDYLFI</sequence>
<dbReference type="SUPFAM" id="SSF56281">
    <property type="entry name" value="Metallo-hydrolase/oxidoreductase"/>
    <property type="match status" value="1"/>
</dbReference>
<feature type="domain" description="Metallo-beta-lactamase" evidence="1">
    <location>
        <begin position="13"/>
        <end position="210"/>
    </location>
</feature>
<keyword evidence="3" id="KW-1185">Reference proteome</keyword>
<dbReference type="InterPro" id="IPR036866">
    <property type="entry name" value="RibonucZ/Hydroxyglut_hydro"/>
</dbReference>
<gene>
    <name evidence="2" type="ORF">OTK00_001352</name>
</gene>
<dbReference type="Gene3D" id="3.60.15.10">
    <property type="entry name" value="Ribonuclease Z/Hydroxyacylglutathione hydrolase-like"/>
    <property type="match status" value="1"/>
</dbReference>
<dbReference type="InterPro" id="IPR001279">
    <property type="entry name" value="Metallo-B-lactamas"/>
</dbReference>
<name>A0ABY7BK78_9FIRM</name>
<dbReference type="EMBL" id="CP113865">
    <property type="protein sequence ID" value="WAM32900.1"/>
    <property type="molecule type" value="Genomic_DNA"/>
</dbReference>
<dbReference type="SMART" id="SM00849">
    <property type="entry name" value="Lactamase_B"/>
    <property type="match status" value="1"/>
</dbReference>
<dbReference type="PROSITE" id="PS51257">
    <property type="entry name" value="PROKAR_LIPOPROTEIN"/>
    <property type="match status" value="1"/>
</dbReference>
<reference evidence="2" key="1">
    <citation type="submission" date="2022-12" db="EMBL/GenBank/DDBJ databases">
        <authorList>
            <person name="Bing R.G."/>
            <person name="Willard D.J."/>
            <person name="Manesh M.J.H."/>
            <person name="Laemthong T."/>
            <person name="Crosby J.R."/>
            <person name="Kelly R.M."/>
        </authorList>
    </citation>
    <scope>NUCLEOTIDE SEQUENCE</scope>
    <source>
        <strain evidence="2">DSM 8990</strain>
    </source>
</reference>
<dbReference type="PANTHER" id="PTHR11203">
    <property type="entry name" value="CLEAVAGE AND POLYADENYLATION SPECIFICITY FACTOR FAMILY MEMBER"/>
    <property type="match status" value="1"/>
</dbReference>